<dbReference type="SMART" id="SM01381">
    <property type="entry name" value="7TM_GPCR_Srsx"/>
    <property type="match status" value="1"/>
</dbReference>
<feature type="transmembrane region" description="Helical" evidence="8">
    <location>
        <begin position="60"/>
        <end position="81"/>
    </location>
</feature>
<evidence type="ECO:0000259" key="9">
    <source>
        <dbReference type="PROSITE" id="PS50262"/>
    </source>
</evidence>
<name>A0ABM1A579_APLCA</name>
<dbReference type="SUPFAM" id="SSF81321">
    <property type="entry name" value="Family A G protein-coupled receptor-like"/>
    <property type="match status" value="1"/>
</dbReference>
<dbReference type="InterPro" id="IPR000276">
    <property type="entry name" value="GPCR_Rhodpsn"/>
</dbReference>
<dbReference type="PROSITE" id="PS00237">
    <property type="entry name" value="G_PROTEIN_RECEP_F1_1"/>
    <property type="match status" value="1"/>
</dbReference>
<proteinExistence type="predicted"/>
<organism evidence="10 11">
    <name type="scientific">Aplysia californica</name>
    <name type="common">California sea hare</name>
    <dbReference type="NCBI Taxonomy" id="6500"/>
    <lineage>
        <taxon>Eukaryota</taxon>
        <taxon>Metazoa</taxon>
        <taxon>Spiralia</taxon>
        <taxon>Lophotrochozoa</taxon>
        <taxon>Mollusca</taxon>
        <taxon>Gastropoda</taxon>
        <taxon>Heterobranchia</taxon>
        <taxon>Euthyneura</taxon>
        <taxon>Tectipleura</taxon>
        <taxon>Aplysiida</taxon>
        <taxon>Aplysioidea</taxon>
        <taxon>Aplysiidae</taxon>
        <taxon>Aplysia</taxon>
    </lineage>
</organism>
<sequence length="386" mass="43876">MAQATTPANAGLLTTTDSFFSSFKKDDGELDKIFNSFKEFEQTEEELRLNEISTDIFNTYMWVICAIGIPANITIIITIVGMRVLSPATFFVTLLAGYDGMALISKLIGHILIRNEIEQGTVLCKLEFFPSYFSTLANWALILICFERFISVCFPLKKVYLLTKRRCYIAAAVVSVALLLIFTGFFALMREPAGDHNCGTPSKYTKFWAHGWYWISVSLYLFLPFLVITGLTIAIVRSLSQARKHRRSLMRKGSEGGPTSAADQRLLKTTEKTERMITIMLIIASVVFLILSLPACIYFLGHDRDTKGVEEARWNLFSQVAYLMTDSSHAVNFFLYFFTAKRFRSFAFRLFCKKCLPRRVFETSEEKVPSQSTKVSTISHHVDNKI</sequence>
<keyword evidence="6" id="KW-0675">Receptor</keyword>
<evidence type="ECO:0000313" key="11">
    <source>
        <dbReference type="RefSeq" id="XP_012941058.1"/>
    </source>
</evidence>
<comment type="subcellular location">
    <subcellularLocation>
        <location evidence="1">Membrane</location>
        <topology evidence="1">Multi-pass membrane protein</topology>
    </subcellularLocation>
</comment>
<evidence type="ECO:0000256" key="7">
    <source>
        <dbReference type="ARBA" id="ARBA00023224"/>
    </source>
</evidence>
<dbReference type="RefSeq" id="XP_012941058.1">
    <property type="nucleotide sequence ID" value="XM_013085604.2"/>
</dbReference>
<evidence type="ECO:0000256" key="5">
    <source>
        <dbReference type="ARBA" id="ARBA00023136"/>
    </source>
</evidence>
<protein>
    <submittedName>
        <fullName evidence="11">Rhodopsin</fullName>
    </submittedName>
</protein>
<evidence type="ECO:0000256" key="1">
    <source>
        <dbReference type="ARBA" id="ARBA00004141"/>
    </source>
</evidence>
<evidence type="ECO:0000313" key="10">
    <source>
        <dbReference type="Proteomes" id="UP000694888"/>
    </source>
</evidence>
<dbReference type="InterPro" id="IPR017452">
    <property type="entry name" value="GPCR_Rhodpsn_7TM"/>
</dbReference>
<evidence type="ECO:0000256" key="6">
    <source>
        <dbReference type="ARBA" id="ARBA00023170"/>
    </source>
</evidence>
<keyword evidence="5 8" id="KW-0472">Membrane</keyword>
<dbReference type="Proteomes" id="UP000694888">
    <property type="component" value="Unplaced"/>
</dbReference>
<dbReference type="GeneID" id="101847355"/>
<evidence type="ECO:0000256" key="3">
    <source>
        <dbReference type="ARBA" id="ARBA00022989"/>
    </source>
</evidence>
<feature type="transmembrane region" description="Helical" evidence="8">
    <location>
        <begin position="277"/>
        <end position="300"/>
    </location>
</feature>
<dbReference type="PANTHER" id="PTHR24243:SF230">
    <property type="entry name" value="G-PROTEIN COUPLED RECEPTORS FAMILY 1 PROFILE DOMAIN-CONTAINING PROTEIN"/>
    <property type="match status" value="1"/>
</dbReference>
<keyword evidence="10" id="KW-1185">Reference proteome</keyword>
<dbReference type="Gene3D" id="1.20.1070.10">
    <property type="entry name" value="Rhodopsin 7-helix transmembrane proteins"/>
    <property type="match status" value="1"/>
</dbReference>
<evidence type="ECO:0000256" key="4">
    <source>
        <dbReference type="ARBA" id="ARBA00023040"/>
    </source>
</evidence>
<feature type="domain" description="G-protein coupled receptors family 1 profile" evidence="9">
    <location>
        <begin position="71"/>
        <end position="336"/>
    </location>
</feature>
<dbReference type="Pfam" id="PF00001">
    <property type="entry name" value="7tm_1"/>
    <property type="match status" value="1"/>
</dbReference>
<accession>A0ABM1A579</accession>
<feature type="transmembrane region" description="Helical" evidence="8">
    <location>
        <begin position="212"/>
        <end position="236"/>
    </location>
</feature>
<dbReference type="CDD" id="cd14978">
    <property type="entry name" value="7tmA_FMRFamide_R-like"/>
    <property type="match status" value="1"/>
</dbReference>
<evidence type="ECO:0000256" key="8">
    <source>
        <dbReference type="SAM" id="Phobius"/>
    </source>
</evidence>
<dbReference type="PROSITE" id="PS50262">
    <property type="entry name" value="G_PROTEIN_RECEP_F1_2"/>
    <property type="match status" value="1"/>
</dbReference>
<keyword evidence="7" id="KW-0807">Transducer</keyword>
<gene>
    <name evidence="11" type="primary">LOC101847355</name>
</gene>
<feature type="transmembrane region" description="Helical" evidence="8">
    <location>
        <begin position="136"/>
        <end position="156"/>
    </location>
</feature>
<keyword evidence="2 8" id="KW-0812">Transmembrane</keyword>
<feature type="transmembrane region" description="Helical" evidence="8">
    <location>
        <begin position="168"/>
        <end position="189"/>
    </location>
</feature>
<keyword evidence="4" id="KW-0297">G-protein coupled receptor</keyword>
<reference evidence="11" key="1">
    <citation type="submission" date="2025-08" db="UniProtKB">
        <authorList>
            <consortium name="RefSeq"/>
        </authorList>
    </citation>
    <scope>IDENTIFICATION</scope>
</reference>
<dbReference type="PANTHER" id="PTHR24243">
    <property type="entry name" value="G-PROTEIN COUPLED RECEPTOR"/>
    <property type="match status" value="1"/>
</dbReference>
<feature type="transmembrane region" description="Helical" evidence="8">
    <location>
        <begin position="320"/>
        <end position="339"/>
    </location>
</feature>
<evidence type="ECO:0000256" key="2">
    <source>
        <dbReference type="ARBA" id="ARBA00022692"/>
    </source>
</evidence>
<keyword evidence="3 8" id="KW-1133">Transmembrane helix</keyword>